<organism evidence="2 3">
    <name type="scientific">Nitrosomonas mobilis</name>
    <dbReference type="NCBI Taxonomy" id="51642"/>
    <lineage>
        <taxon>Bacteria</taxon>
        <taxon>Pseudomonadati</taxon>
        <taxon>Pseudomonadota</taxon>
        <taxon>Betaproteobacteria</taxon>
        <taxon>Nitrosomonadales</taxon>
        <taxon>Nitrosomonadaceae</taxon>
        <taxon>Nitrosomonas</taxon>
    </lineage>
</organism>
<evidence type="ECO:0000256" key="1">
    <source>
        <dbReference type="SAM" id="MobiDB-lite"/>
    </source>
</evidence>
<name>A0A1G5SF99_9PROT</name>
<keyword evidence="3" id="KW-1185">Reference proteome</keyword>
<accession>A0A1G5SF99</accession>
<feature type="compositionally biased region" description="Polar residues" evidence="1">
    <location>
        <begin position="35"/>
        <end position="47"/>
    </location>
</feature>
<dbReference type="AlphaFoldDB" id="A0A1G5SF99"/>
<proteinExistence type="predicted"/>
<dbReference type="Proteomes" id="UP000198729">
    <property type="component" value="Unassembled WGS sequence"/>
</dbReference>
<reference evidence="2 3" key="1">
    <citation type="submission" date="2016-10" db="EMBL/GenBank/DDBJ databases">
        <authorList>
            <person name="de Groot N.N."/>
        </authorList>
    </citation>
    <scope>NUCLEOTIDE SEQUENCE [LARGE SCALE GENOMIC DNA]</scope>
    <source>
        <strain evidence="2">1</strain>
    </source>
</reference>
<evidence type="ECO:0000313" key="2">
    <source>
        <dbReference type="EMBL" id="SCZ85876.1"/>
    </source>
</evidence>
<dbReference type="STRING" id="51642.NSMM_420004"/>
<evidence type="ECO:0000313" key="3">
    <source>
        <dbReference type="Proteomes" id="UP000198729"/>
    </source>
</evidence>
<evidence type="ECO:0008006" key="4">
    <source>
        <dbReference type="Google" id="ProtNLM"/>
    </source>
</evidence>
<feature type="region of interest" description="Disordered" evidence="1">
    <location>
        <begin position="24"/>
        <end position="47"/>
    </location>
</feature>
<gene>
    <name evidence="2" type="ORF">NSMM_420004</name>
</gene>
<protein>
    <recommendedName>
        <fullName evidence="4">Transposase</fullName>
    </recommendedName>
</protein>
<sequence>MLEILIDDPNYEWLMIDANHCEVHPHAGGARGGNQDMNRTKGGSTPR</sequence>
<dbReference type="EMBL" id="FMWO01000050">
    <property type="protein sequence ID" value="SCZ85876.1"/>
    <property type="molecule type" value="Genomic_DNA"/>
</dbReference>